<dbReference type="InterPro" id="IPR036569">
    <property type="entry name" value="RpiB_LacA_LacB_sf"/>
</dbReference>
<dbReference type="SUPFAM" id="SSF89623">
    <property type="entry name" value="Ribose/Galactose isomerase RpiB/AlsB"/>
    <property type="match status" value="1"/>
</dbReference>
<protein>
    <submittedName>
        <fullName evidence="3">Sugar-phosphate isomerase, RpiB/LacA/LacB family</fullName>
    </submittedName>
</protein>
<dbReference type="EMBL" id="LDAU01000070">
    <property type="protein sequence ID" value="KRX08193.1"/>
    <property type="molecule type" value="Genomic_DNA"/>
</dbReference>
<dbReference type="Proteomes" id="UP000054937">
    <property type="component" value="Unassembled WGS sequence"/>
</dbReference>
<dbReference type="GO" id="GO:0009062">
    <property type="term" value="P:fatty acid catabolic process"/>
    <property type="evidence" value="ECO:0007669"/>
    <property type="project" value="TreeGrafter"/>
</dbReference>
<dbReference type="GO" id="GO:0004040">
    <property type="term" value="F:amidase activity"/>
    <property type="evidence" value="ECO:0007669"/>
    <property type="project" value="TreeGrafter"/>
</dbReference>
<keyword evidence="3" id="KW-0413">Isomerase</keyword>
<dbReference type="OrthoDB" id="6428749at2759"/>
<name>A0A0V0R127_PSEPJ</name>
<dbReference type="InterPro" id="IPR023631">
    <property type="entry name" value="Amidase_dom"/>
</dbReference>
<dbReference type="SUPFAM" id="SSF75304">
    <property type="entry name" value="Amidase signature (AS) enzymes"/>
    <property type="match status" value="1"/>
</dbReference>
<dbReference type="InterPro" id="IPR036928">
    <property type="entry name" value="AS_sf"/>
</dbReference>
<dbReference type="InterPro" id="IPR052096">
    <property type="entry name" value="Endocannabinoid_amidase"/>
</dbReference>
<dbReference type="AlphaFoldDB" id="A0A0V0R127"/>
<dbReference type="InterPro" id="IPR003500">
    <property type="entry name" value="RpiB_LacA_LacB"/>
</dbReference>
<keyword evidence="1" id="KW-1133">Transmembrane helix</keyword>
<dbReference type="InParanoid" id="A0A0V0R127"/>
<dbReference type="PANTHER" id="PTHR45847:SF6">
    <property type="entry name" value="FATTY ACID AMIDE HYDROLASE"/>
    <property type="match status" value="1"/>
</dbReference>
<keyword evidence="1" id="KW-0472">Membrane</keyword>
<gene>
    <name evidence="3" type="ORF">PPERSA_12348</name>
</gene>
<feature type="domain" description="Amidase" evidence="2">
    <location>
        <begin position="149"/>
        <end position="413"/>
    </location>
</feature>
<dbReference type="GO" id="GO:0005975">
    <property type="term" value="P:carbohydrate metabolic process"/>
    <property type="evidence" value="ECO:0007669"/>
    <property type="project" value="InterPro"/>
</dbReference>
<dbReference type="PANTHER" id="PTHR45847">
    <property type="entry name" value="FATTY ACID AMIDE HYDROLASE"/>
    <property type="match status" value="1"/>
</dbReference>
<reference evidence="3 4" key="1">
    <citation type="journal article" date="2015" name="Sci. Rep.">
        <title>Genome of the facultative scuticociliatosis pathogen Pseudocohnilembus persalinus provides insight into its virulence through horizontal gene transfer.</title>
        <authorList>
            <person name="Xiong J."/>
            <person name="Wang G."/>
            <person name="Cheng J."/>
            <person name="Tian M."/>
            <person name="Pan X."/>
            <person name="Warren A."/>
            <person name="Jiang C."/>
            <person name="Yuan D."/>
            <person name="Miao W."/>
        </authorList>
    </citation>
    <scope>NUCLEOTIDE SEQUENCE [LARGE SCALE GENOMIC DNA]</scope>
    <source>
        <strain evidence="3">36N120E</strain>
    </source>
</reference>
<sequence>MWQTPNSKHDSNTQFSRTLFHSFDQNEDEEKFLNQPFIQDSFNSVHTEKLEHLNSPIKGETQTLKQYKSTEDLEKFKNLQEIKNNNPYFRERTISDERNFLIARAKKFHKNCKINLLSMLIYFVILVISQSFLFSYVRNTDLEDPKICETIQDKYYICDVNPEESFRVLKEIKEKYKNTENKPPFYGVPFAVKNSINCKNFLNDFGCVNLLNYISQEDAVIVQILKEQGAIPICTTNISQCYQGNTQNAIWGSPHNIFSDERQAGGSSGGSCLLVANKLVPFALGSGSIKSPAIFNGVIGFCPSPCKISNIGVRSVLDGSFEQQTFHDISMVIGPITKTVQDAIYFCQNTYQLSNCFDPYCSKQQFQILNSNPQFNNKKTINFGYVLKDSFCPLTQMQKNVIEETAPKEEILEQLNSLKILSKIPKFLKGKFLQYLIKIIFGNRSSQFFRCFEPLSLQEYQQLLIKKDKLLKEFFQTWNKMEIDCLILPTTRFGVADLLDIDIFLDESYFTFSNAIHTCSGIVPLRLSTSKDITDVFDLAFNLAQKIRENSSNLGILITDNGILGSMVMNKQKGIRAGQCTNKYLAGMTRKHNNANVMVLGTDLVPLKQYQNFFKEFMENQFDFSEETPQHGKRVDKITKLEQNGVYKQI</sequence>
<keyword evidence="4" id="KW-1185">Reference proteome</keyword>
<dbReference type="Gene3D" id="3.90.1300.10">
    <property type="entry name" value="Amidase signature (AS) domain"/>
    <property type="match status" value="1"/>
</dbReference>
<accession>A0A0V0R127</accession>
<dbReference type="GO" id="GO:0016853">
    <property type="term" value="F:isomerase activity"/>
    <property type="evidence" value="ECO:0007669"/>
    <property type="project" value="UniProtKB-KW"/>
</dbReference>
<keyword evidence="1" id="KW-0812">Transmembrane</keyword>
<dbReference type="GO" id="GO:0017064">
    <property type="term" value="F:fatty acid amide hydrolase activity"/>
    <property type="evidence" value="ECO:0007669"/>
    <property type="project" value="TreeGrafter"/>
</dbReference>
<evidence type="ECO:0000313" key="4">
    <source>
        <dbReference type="Proteomes" id="UP000054937"/>
    </source>
</evidence>
<dbReference type="Pfam" id="PF01425">
    <property type="entry name" value="Amidase"/>
    <property type="match status" value="1"/>
</dbReference>
<evidence type="ECO:0000259" key="2">
    <source>
        <dbReference type="Pfam" id="PF01425"/>
    </source>
</evidence>
<feature type="transmembrane region" description="Helical" evidence="1">
    <location>
        <begin position="114"/>
        <end position="137"/>
    </location>
</feature>
<organism evidence="3 4">
    <name type="scientific">Pseudocohnilembus persalinus</name>
    <name type="common">Ciliate</name>
    <dbReference type="NCBI Taxonomy" id="266149"/>
    <lineage>
        <taxon>Eukaryota</taxon>
        <taxon>Sar</taxon>
        <taxon>Alveolata</taxon>
        <taxon>Ciliophora</taxon>
        <taxon>Intramacronucleata</taxon>
        <taxon>Oligohymenophorea</taxon>
        <taxon>Scuticociliatia</taxon>
        <taxon>Philasterida</taxon>
        <taxon>Pseudocohnilembidae</taxon>
        <taxon>Pseudocohnilembus</taxon>
    </lineage>
</organism>
<dbReference type="Pfam" id="PF02502">
    <property type="entry name" value="LacAB_rpiB"/>
    <property type="match status" value="1"/>
</dbReference>
<comment type="caution">
    <text evidence="3">The sequence shown here is derived from an EMBL/GenBank/DDBJ whole genome shotgun (WGS) entry which is preliminary data.</text>
</comment>
<proteinExistence type="predicted"/>
<evidence type="ECO:0000313" key="3">
    <source>
        <dbReference type="EMBL" id="KRX08193.1"/>
    </source>
</evidence>
<evidence type="ECO:0000256" key="1">
    <source>
        <dbReference type="SAM" id="Phobius"/>
    </source>
</evidence>
<dbReference type="Gene3D" id="3.40.1400.10">
    <property type="entry name" value="Sugar-phosphate isomerase, RpiB/LacA/LacB"/>
    <property type="match status" value="1"/>
</dbReference>